<dbReference type="GO" id="GO:0005886">
    <property type="term" value="C:plasma membrane"/>
    <property type="evidence" value="ECO:0007669"/>
    <property type="project" value="UniProtKB-SubCell"/>
</dbReference>
<proteinExistence type="predicted"/>
<dbReference type="InterPro" id="IPR050833">
    <property type="entry name" value="Poly_Biosynth_Transport"/>
</dbReference>
<evidence type="ECO:0000256" key="1">
    <source>
        <dbReference type="ARBA" id="ARBA00004651"/>
    </source>
</evidence>
<dbReference type="Proteomes" id="UP000326554">
    <property type="component" value="Unassembled WGS sequence"/>
</dbReference>
<keyword evidence="3 6" id="KW-0812">Transmembrane</keyword>
<dbReference type="PANTHER" id="PTHR30250:SF11">
    <property type="entry name" value="O-ANTIGEN TRANSPORTER-RELATED"/>
    <property type="match status" value="1"/>
</dbReference>
<keyword evidence="2" id="KW-1003">Cell membrane</keyword>
<evidence type="ECO:0000313" key="8">
    <source>
        <dbReference type="Proteomes" id="UP000326554"/>
    </source>
</evidence>
<gene>
    <name evidence="7" type="ORF">F3S47_09925</name>
</gene>
<keyword evidence="5 6" id="KW-0472">Membrane</keyword>
<feature type="transmembrane region" description="Helical" evidence="6">
    <location>
        <begin position="340"/>
        <end position="362"/>
    </location>
</feature>
<reference evidence="7 8" key="1">
    <citation type="submission" date="2019-09" db="EMBL/GenBank/DDBJ databases">
        <authorList>
            <person name="Park J.-S."/>
            <person name="Choi H.-J."/>
        </authorList>
    </citation>
    <scope>NUCLEOTIDE SEQUENCE [LARGE SCALE GENOMIC DNA]</scope>
    <source>
        <strain evidence="7 8">176SS1-4</strain>
    </source>
</reference>
<dbReference type="Pfam" id="PF01943">
    <property type="entry name" value="Polysacc_synt"/>
    <property type="match status" value="1"/>
</dbReference>
<keyword evidence="8" id="KW-1185">Reference proteome</keyword>
<feature type="transmembrane region" description="Helical" evidence="6">
    <location>
        <begin position="58"/>
        <end position="79"/>
    </location>
</feature>
<evidence type="ECO:0000256" key="5">
    <source>
        <dbReference type="ARBA" id="ARBA00023136"/>
    </source>
</evidence>
<evidence type="ECO:0000256" key="6">
    <source>
        <dbReference type="SAM" id="Phobius"/>
    </source>
</evidence>
<dbReference type="EMBL" id="VYQE01000003">
    <property type="protein sequence ID" value="KAA9007835.1"/>
    <property type="molecule type" value="Genomic_DNA"/>
</dbReference>
<feature type="transmembrane region" description="Helical" evidence="6">
    <location>
        <begin position="123"/>
        <end position="143"/>
    </location>
</feature>
<feature type="transmembrane region" description="Helical" evidence="6">
    <location>
        <begin position="300"/>
        <end position="320"/>
    </location>
</feature>
<comment type="subcellular location">
    <subcellularLocation>
        <location evidence="1">Cell membrane</location>
        <topology evidence="1">Multi-pass membrane protein</topology>
    </subcellularLocation>
</comment>
<dbReference type="PANTHER" id="PTHR30250">
    <property type="entry name" value="PST FAMILY PREDICTED COLANIC ACID TRANSPORTER"/>
    <property type="match status" value="1"/>
</dbReference>
<dbReference type="AlphaFoldDB" id="A0A5J5GI51"/>
<evidence type="ECO:0000313" key="7">
    <source>
        <dbReference type="EMBL" id="KAA9007835.1"/>
    </source>
</evidence>
<feature type="transmembrane region" description="Helical" evidence="6">
    <location>
        <begin position="21"/>
        <end position="46"/>
    </location>
</feature>
<feature type="transmembrane region" description="Helical" evidence="6">
    <location>
        <begin position="369"/>
        <end position="390"/>
    </location>
</feature>
<sequence length="438" mass="44165">MTRAAGFPKPVHPARLARDGATALAIKLGSAGLTFLSLVCLARWLGPEAYGRYAAAQSLGMVLAVLASAGLPVLALRRLPALLVTGEAPVFLRALFAGFALASLAVALLVLPLSGVLALSGSPFAAILALGLVLAVPLGMAEVLSHVLRARGEILRALAPRDLLWRVGLCLAVLACLALGIEGSAAGAVALAAALLLAALGFQRVKIRSSGDASGGSCNSLKVISESRWIAAASLSASLLPHLSVVVVGAVLSFAEAGLFFAAQRTAALLQLPLVAANMRAAPLISEAWGRGEVSEIRTICATVATGSSLLVLAGLALILHSGGAILGIFDPAYADRGPILALLALGPLASALCGPTGYVMLMTGHEKATVGLHLVTQGAALACVALAGATWGLPGAAAGTAAGLAGWNLAAAVWARRKLEIDPTVLSILGPRRHHAH</sequence>
<feature type="transmembrane region" description="Helical" evidence="6">
    <location>
        <begin position="396"/>
        <end position="416"/>
    </location>
</feature>
<evidence type="ECO:0000256" key="4">
    <source>
        <dbReference type="ARBA" id="ARBA00022989"/>
    </source>
</evidence>
<feature type="transmembrane region" description="Helical" evidence="6">
    <location>
        <begin position="91"/>
        <end position="111"/>
    </location>
</feature>
<evidence type="ECO:0000256" key="3">
    <source>
        <dbReference type="ARBA" id="ARBA00022692"/>
    </source>
</evidence>
<dbReference type="InterPro" id="IPR002797">
    <property type="entry name" value="Polysacc_synth"/>
</dbReference>
<organism evidence="7 8">
    <name type="scientific">Histidinibacterium aquaticum</name>
    <dbReference type="NCBI Taxonomy" id="2613962"/>
    <lineage>
        <taxon>Bacteria</taxon>
        <taxon>Pseudomonadati</taxon>
        <taxon>Pseudomonadota</taxon>
        <taxon>Alphaproteobacteria</taxon>
        <taxon>Rhodobacterales</taxon>
        <taxon>Paracoccaceae</taxon>
        <taxon>Histidinibacterium</taxon>
    </lineage>
</organism>
<name>A0A5J5GI51_9RHOB</name>
<evidence type="ECO:0000256" key="2">
    <source>
        <dbReference type="ARBA" id="ARBA00022475"/>
    </source>
</evidence>
<feature type="transmembrane region" description="Helical" evidence="6">
    <location>
        <begin position="163"/>
        <end position="181"/>
    </location>
</feature>
<protein>
    <submittedName>
        <fullName evidence="7">Oligosaccharide flippase family protein</fullName>
    </submittedName>
</protein>
<feature type="transmembrane region" description="Helical" evidence="6">
    <location>
        <begin position="229"/>
        <end position="252"/>
    </location>
</feature>
<accession>A0A5J5GI51</accession>
<dbReference type="RefSeq" id="WP_150445117.1">
    <property type="nucleotide sequence ID" value="NZ_VYQE01000003.1"/>
</dbReference>
<comment type="caution">
    <text evidence="7">The sequence shown here is derived from an EMBL/GenBank/DDBJ whole genome shotgun (WGS) entry which is preliminary data.</text>
</comment>
<keyword evidence="4 6" id="KW-1133">Transmembrane helix</keyword>